<dbReference type="Pfam" id="PF09762">
    <property type="entry name" value="CCDC93_CC"/>
    <property type="match status" value="1"/>
</dbReference>
<dbReference type="RefSeq" id="XP_031560382.1">
    <property type="nucleotide sequence ID" value="XM_031704522.1"/>
</dbReference>
<dbReference type="Pfam" id="PF21673">
    <property type="entry name" value="CCDC93_N"/>
    <property type="match status" value="1"/>
</dbReference>
<dbReference type="Proteomes" id="UP000515163">
    <property type="component" value="Unplaced"/>
</dbReference>
<protein>
    <recommendedName>
        <fullName evidence="2">Coiled-coil domain-containing protein 93</fullName>
    </recommendedName>
</protein>
<reference evidence="9" key="1">
    <citation type="submission" date="2025-08" db="UniProtKB">
        <authorList>
            <consortium name="RefSeq"/>
        </authorList>
    </citation>
    <scope>IDENTIFICATION</scope>
    <source>
        <tissue evidence="9">Tentacle</tissue>
    </source>
</reference>
<keyword evidence="8" id="KW-1185">Reference proteome</keyword>
<evidence type="ECO:0000256" key="2">
    <source>
        <dbReference type="ARBA" id="ARBA00016765"/>
    </source>
</evidence>
<dbReference type="InterPro" id="IPR048747">
    <property type="entry name" value="CCDC93_N"/>
</dbReference>
<feature type="region of interest" description="Disordered" evidence="5">
    <location>
        <begin position="236"/>
        <end position="266"/>
    </location>
</feature>
<dbReference type="OrthoDB" id="16092at2759"/>
<dbReference type="GO" id="GO:0006893">
    <property type="term" value="P:Golgi to plasma membrane transport"/>
    <property type="evidence" value="ECO:0007669"/>
    <property type="project" value="TreeGrafter"/>
</dbReference>
<dbReference type="InterPro" id="IPR019159">
    <property type="entry name" value="CCDC93_CC"/>
</dbReference>
<comment type="similarity">
    <text evidence="1">Belongs to the CCDC93 family.</text>
</comment>
<dbReference type="InterPro" id="IPR039116">
    <property type="entry name" value="CCDC93"/>
</dbReference>
<accession>A0A6P8I5W7</accession>
<evidence type="ECO:0000256" key="1">
    <source>
        <dbReference type="ARBA" id="ARBA00007219"/>
    </source>
</evidence>
<evidence type="ECO:0000256" key="5">
    <source>
        <dbReference type="SAM" id="MobiDB-lite"/>
    </source>
</evidence>
<feature type="compositionally biased region" description="Basic residues" evidence="5">
    <location>
        <begin position="243"/>
        <end position="258"/>
    </location>
</feature>
<gene>
    <name evidence="9" type="primary">LOC116296497</name>
</gene>
<dbReference type="FunCoup" id="A0A6P8I5W7">
    <property type="interactions" value="1967"/>
</dbReference>
<evidence type="ECO:0000313" key="9">
    <source>
        <dbReference type="RefSeq" id="XP_031560382.1"/>
    </source>
</evidence>
<feature type="coiled-coil region" evidence="4">
    <location>
        <begin position="335"/>
        <end position="493"/>
    </location>
</feature>
<dbReference type="PANTHER" id="PTHR16441">
    <property type="entry name" value="FIDIPIDINE"/>
    <property type="match status" value="1"/>
</dbReference>
<keyword evidence="3 4" id="KW-0175">Coiled coil</keyword>
<feature type="domain" description="CCDC93 N-terminal" evidence="7">
    <location>
        <begin position="43"/>
        <end position="149"/>
    </location>
</feature>
<evidence type="ECO:0000259" key="6">
    <source>
        <dbReference type="Pfam" id="PF09762"/>
    </source>
</evidence>
<evidence type="ECO:0000259" key="7">
    <source>
        <dbReference type="Pfam" id="PF21673"/>
    </source>
</evidence>
<name>A0A6P8I5W7_ACTTE</name>
<dbReference type="GeneID" id="116296497"/>
<sequence length="641" mass="74313">MAALQSGQSSRFAGVKTFSEKFTQPELDEQGRVRKVETREDDEQNIKLSEIIELLLAAGYFRARIKGLSSFDKVVGGMTWCISVCDFDVDVDLLFQENSTIGQKIALTEKIVAVLPRMKCPHRLEPHQIQGLDFINIYPVVQWLVKRAIERKEEMGDYIREFSVFQFNKFHTTPKDDEFNMKKPKCLETMTELKDTYKPKRTYRKPGDSAVEDEETRVRTTLLEYGWQFGFSKEEREKDKEKKEKKKAAAAATGRKRAPSGGEEDEYLVEQKRLSSLLKGMSAMEGKEGALSSSAVGSIVDLQSEQISQMASEYAERQAELQEGIEGRGERVGGVQAHKRMVASLEKQIALQEKKLEQITEKQNQLQVSLDESHEQLNQVTARSDRIDEEMAKLSEMEKGENAVILDRLRSLVAMNENLKKQEQQFRAHCKEEMTRLQENINKLKSEEGEEDSEEKERMERIEKQYEADKAKLQNIRLLLARKNREIAALQRKIDEVPSRAELTQYQRRFVELYNQVAATHKETKQFFTLYNTLDDTKLYLGKEVNLLNSINENFEQAMSSPANKEQFLNQFDQIVKGVITNKEKVEKKRASEKQRRDALNDEYLDLLDKQRLYYKTVRDFTEECRKNEILLSKLKSLKVQ</sequence>
<organism evidence="8 9">
    <name type="scientific">Actinia tenebrosa</name>
    <name type="common">Australian red waratah sea anemone</name>
    <dbReference type="NCBI Taxonomy" id="6105"/>
    <lineage>
        <taxon>Eukaryota</taxon>
        <taxon>Metazoa</taxon>
        <taxon>Cnidaria</taxon>
        <taxon>Anthozoa</taxon>
        <taxon>Hexacorallia</taxon>
        <taxon>Actiniaria</taxon>
        <taxon>Actiniidae</taxon>
        <taxon>Actinia</taxon>
    </lineage>
</organism>
<dbReference type="KEGG" id="aten:116296497"/>
<dbReference type="InParanoid" id="A0A6P8I5W7"/>
<evidence type="ECO:0000256" key="4">
    <source>
        <dbReference type="SAM" id="Coils"/>
    </source>
</evidence>
<proteinExistence type="inferred from homology"/>
<feature type="domain" description="CCDC93 coiled-coil" evidence="6">
    <location>
        <begin position="195"/>
        <end position="634"/>
    </location>
</feature>
<evidence type="ECO:0000313" key="8">
    <source>
        <dbReference type="Proteomes" id="UP000515163"/>
    </source>
</evidence>
<dbReference type="PANTHER" id="PTHR16441:SF0">
    <property type="entry name" value="COILED-COIL DOMAIN-CONTAINING PROTEIN 93"/>
    <property type="match status" value="1"/>
</dbReference>
<dbReference type="AlphaFoldDB" id="A0A6P8I5W7"/>
<evidence type="ECO:0000256" key="3">
    <source>
        <dbReference type="ARBA" id="ARBA00023054"/>
    </source>
</evidence>